<organism evidence="1">
    <name type="scientific">Caudovirales sp. ctmZz45</name>
    <dbReference type="NCBI Taxonomy" id="2826784"/>
    <lineage>
        <taxon>Viruses</taxon>
        <taxon>Duplodnaviria</taxon>
        <taxon>Heunggongvirae</taxon>
        <taxon>Uroviricota</taxon>
        <taxon>Caudoviricetes</taxon>
    </lineage>
</organism>
<protein>
    <submittedName>
        <fullName evidence="1">Uncharacterized protein</fullName>
    </submittedName>
</protein>
<evidence type="ECO:0000313" key="1">
    <source>
        <dbReference type="EMBL" id="DAE22744.1"/>
    </source>
</evidence>
<reference evidence="1" key="1">
    <citation type="journal article" date="2021" name="Proc. Natl. Acad. Sci. U.S.A.">
        <title>A Catalog of Tens of Thousands of Viruses from Human Metagenomes Reveals Hidden Associations with Chronic Diseases.</title>
        <authorList>
            <person name="Tisza M.J."/>
            <person name="Buck C.B."/>
        </authorList>
    </citation>
    <scope>NUCLEOTIDE SEQUENCE</scope>
    <source>
        <strain evidence="1">CtmZz45</strain>
    </source>
</reference>
<sequence>MLHRYQIDLIVKEGNTEKTIKKSIFRKKELSDAELEEAQLEFIRSTKAIYKEKGIDLEVLEWGIQKFELVRKNS</sequence>
<accession>A0A8S5QUI9</accession>
<proteinExistence type="predicted"/>
<name>A0A8S5QUI9_9CAUD</name>
<dbReference type="EMBL" id="BK015738">
    <property type="protein sequence ID" value="DAE22744.1"/>
    <property type="molecule type" value="Genomic_DNA"/>
</dbReference>